<gene>
    <name evidence="13" type="primary">LOC116201423</name>
    <name evidence="10" type="ORF">CDL15_Pgr026875</name>
</gene>
<keyword evidence="3" id="KW-0805">Transcription regulation</keyword>
<dbReference type="InterPro" id="IPR001005">
    <property type="entry name" value="SANT/Myb"/>
</dbReference>
<sequence length="253" mass="28384">MASSLDYDADKDVGLKKGAWSGEEDQKLIAYIKRYGIWNWNHMAKPAGLSRSGKSCRLRWMNYLRPNLKHGNFTKEEEETIIRLHRKLGNRWAAIAAKLHGRTDNEIKNYWNARLKKHSKSEEAAAAHSPKNSNIVAAQEASGGSSSSNSTAATTEPASSEEYNDPAVPLARLWSNDTETSSGNTTESVFDQVGSPQEQHLLIPVSEGTCMTMEEDFQETMSMIIAAEGFYSPYPNLQESLSREYLIYDLWDN</sequence>
<dbReference type="GO" id="GO:0005634">
    <property type="term" value="C:nucleus"/>
    <property type="evidence" value="ECO:0007669"/>
    <property type="project" value="UniProtKB-SubCell"/>
</dbReference>
<evidence type="ECO:0000259" key="8">
    <source>
        <dbReference type="PROSITE" id="PS50090"/>
    </source>
</evidence>
<feature type="region of interest" description="Disordered" evidence="7">
    <location>
        <begin position="138"/>
        <end position="166"/>
    </location>
</feature>
<reference evidence="12" key="3">
    <citation type="journal article" date="2020" name="Plant Biotechnol. J.">
        <title>The pomegranate (Punica granatum L.) draft genome dissects genetic divergence between soft- and hard-seeded cultivars.</title>
        <authorList>
            <person name="Luo X."/>
            <person name="Li H."/>
            <person name="Wu Z."/>
            <person name="Yao W."/>
            <person name="Zhao P."/>
            <person name="Cao D."/>
            <person name="Yu H."/>
            <person name="Li K."/>
            <person name="Poudel K."/>
            <person name="Zhao D."/>
            <person name="Zhang F."/>
            <person name="Xia X."/>
            <person name="Chen L."/>
            <person name="Wang Q."/>
            <person name="Jing D."/>
            <person name="Cao S."/>
        </authorList>
    </citation>
    <scope>NUCLEOTIDE SEQUENCE [LARGE SCALE GENOMIC DNA]</scope>
</reference>
<dbReference type="PROSITE" id="PS51294">
    <property type="entry name" value="HTH_MYB"/>
    <property type="match status" value="2"/>
</dbReference>
<dbReference type="Pfam" id="PF00249">
    <property type="entry name" value="Myb_DNA-binding"/>
    <property type="match status" value="2"/>
</dbReference>
<keyword evidence="6" id="KW-0539">Nucleus</keyword>
<dbReference type="AlphaFoldDB" id="A0A218WNG1"/>
<dbReference type="SMART" id="SM00717">
    <property type="entry name" value="SANT"/>
    <property type="match status" value="2"/>
</dbReference>
<dbReference type="SUPFAM" id="SSF46689">
    <property type="entry name" value="Homeodomain-like"/>
    <property type="match status" value="1"/>
</dbReference>
<evidence type="ECO:0000313" key="12">
    <source>
        <dbReference type="Proteomes" id="UP000515151"/>
    </source>
</evidence>
<dbReference type="Proteomes" id="UP000515151">
    <property type="component" value="Chromosome 3"/>
</dbReference>
<organism evidence="10 11">
    <name type="scientific">Punica granatum</name>
    <name type="common">Pomegranate</name>
    <dbReference type="NCBI Taxonomy" id="22663"/>
    <lineage>
        <taxon>Eukaryota</taxon>
        <taxon>Viridiplantae</taxon>
        <taxon>Streptophyta</taxon>
        <taxon>Embryophyta</taxon>
        <taxon>Tracheophyta</taxon>
        <taxon>Spermatophyta</taxon>
        <taxon>Magnoliopsida</taxon>
        <taxon>eudicotyledons</taxon>
        <taxon>Gunneridae</taxon>
        <taxon>Pentapetalae</taxon>
        <taxon>rosids</taxon>
        <taxon>malvids</taxon>
        <taxon>Myrtales</taxon>
        <taxon>Lythraceae</taxon>
        <taxon>Punica</taxon>
    </lineage>
</organism>
<keyword evidence="5" id="KW-0804">Transcription</keyword>
<evidence type="ECO:0000256" key="5">
    <source>
        <dbReference type="ARBA" id="ARBA00023163"/>
    </source>
</evidence>
<evidence type="ECO:0000256" key="7">
    <source>
        <dbReference type="SAM" id="MobiDB-lite"/>
    </source>
</evidence>
<reference evidence="11" key="1">
    <citation type="journal article" date="2017" name="Plant J.">
        <title>The pomegranate (Punica granatum L.) genome and the genomics of punicalagin biosynthesis.</title>
        <authorList>
            <person name="Qin G."/>
            <person name="Xu C."/>
            <person name="Ming R."/>
            <person name="Tang H."/>
            <person name="Guyot R."/>
            <person name="Kramer E.M."/>
            <person name="Hu Y."/>
            <person name="Yi X."/>
            <person name="Qi Y."/>
            <person name="Xu X."/>
            <person name="Gao Z."/>
            <person name="Pan H."/>
            <person name="Jian J."/>
            <person name="Tian Y."/>
            <person name="Yue Z."/>
            <person name="Xu Y."/>
        </authorList>
    </citation>
    <scope>NUCLEOTIDE SEQUENCE [LARGE SCALE GENOMIC DNA]</scope>
    <source>
        <strain evidence="11">cv. Dabenzi</strain>
    </source>
</reference>
<dbReference type="GeneID" id="116201423"/>
<evidence type="ECO:0000259" key="9">
    <source>
        <dbReference type="PROSITE" id="PS51294"/>
    </source>
</evidence>
<dbReference type="FunFam" id="1.10.10.60:FF:000001">
    <property type="entry name" value="MYB-related transcription factor"/>
    <property type="match status" value="1"/>
</dbReference>
<dbReference type="PANTHER" id="PTHR47997:SF28">
    <property type="entry name" value="TRANSCRIPTION FACTOR MYB15-LIKE"/>
    <property type="match status" value="1"/>
</dbReference>
<comment type="subcellular location">
    <subcellularLocation>
        <location evidence="1">Nucleus</location>
    </subcellularLocation>
</comment>
<feature type="domain" description="Myb-like" evidence="8">
    <location>
        <begin position="65"/>
        <end position="115"/>
    </location>
</feature>
<reference evidence="13" key="4">
    <citation type="submission" date="2025-04" db="UniProtKB">
        <authorList>
            <consortium name="RefSeq"/>
        </authorList>
    </citation>
    <scope>IDENTIFICATION</scope>
    <source>
        <tissue evidence="13">Leaf</tissue>
    </source>
</reference>
<dbReference type="InterPro" id="IPR051953">
    <property type="entry name" value="Plant_SW-associated_TFs"/>
</dbReference>
<keyword evidence="12" id="KW-1185">Reference proteome</keyword>
<dbReference type="PANTHER" id="PTHR47997">
    <property type="entry name" value="MYB DOMAIN PROTEIN 55"/>
    <property type="match status" value="1"/>
</dbReference>
<evidence type="ECO:0000256" key="3">
    <source>
        <dbReference type="ARBA" id="ARBA00023015"/>
    </source>
</evidence>
<dbReference type="OrthoDB" id="2143914at2759"/>
<dbReference type="InterPro" id="IPR017930">
    <property type="entry name" value="Myb_dom"/>
</dbReference>
<evidence type="ECO:0000313" key="11">
    <source>
        <dbReference type="Proteomes" id="UP000197138"/>
    </source>
</evidence>
<evidence type="ECO:0000256" key="1">
    <source>
        <dbReference type="ARBA" id="ARBA00004123"/>
    </source>
</evidence>
<feature type="domain" description="HTH myb-type" evidence="9">
    <location>
        <begin position="65"/>
        <end position="119"/>
    </location>
</feature>
<evidence type="ECO:0000256" key="2">
    <source>
        <dbReference type="ARBA" id="ARBA00022737"/>
    </source>
</evidence>
<keyword evidence="2" id="KW-0677">Repeat</keyword>
<evidence type="ECO:0000256" key="6">
    <source>
        <dbReference type="ARBA" id="ARBA00023242"/>
    </source>
</evidence>
<dbReference type="RefSeq" id="XP_031388525.1">
    <property type="nucleotide sequence ID" value="XM_031532665.1"/>
</dbReference>
<dbReference type="Proteomes" id="UP000197138">
    <property type="component" value="Unassembled WGS sequence"/>
</dbReference>
<reference evidence="10" key="2">
    <citation type="submission" date="2017-06" db="EMBL/GenBank/DDBJ databases">
        <title>The pomegranate genome and the genomics of punicalagin biosynthesis.</title>
        <authorList>
            <person name="Xu C."/>
        </authorList>
    </citation>
    <scope>NUCLEOTIDE SEQUENCE [LARGE SCALE GENOMIC DNA]</scope>
    <source>
        <tissue evidence="10">Fresh leaf</tissue>
    </source>
</reference>
<protein>
    <submittedName>
        <fullName evidence="13">Myb-related protein 305-like</fullName>
    </submittedName>
</protein>
<name>A0A218WNG1_PUNGR</name>
<dbReference type="CDD" id="cd00167">
    <property type="entry name" value="SANT"/>
    <property type="match status" value="2"/>
</dbReference>
<evidence type="ECO:0000313" key="10">
    <source>
        <dbReference type="EMBL" id="OWM73771.1"/>
    </source>
</evidence>
<proteinExistence type="predicted"/>
<keyword evidence="4" id="KW-0238">DNA-binding</keyword>
<dbReference type="GO" id="GO:0003677">
    <property type="term" value="F:DNA binding"/>
    <property type="evidence" value="ECO:0007669"/>
    <property type="project" value="UniProtKB-KW"/>
</dbReference>
<evidence type="ECO:0000313" key="13">
    <source>
        <dbReference type="RefSeq" id="XP_031388525.1"/>
    </source>
</evidence>
<dbReference type="PROSITE" id="PS50090">
    <property type="entry name" value="MYB_LIKE"/>
    <property type="match status" value="2"/>
</dbReference>
<dbReference type="Gene3D" id="1.10.10.60">
    <property type="entry name" value="Homeodomain-like"/>
    <property type="match status" value="2"/>
</dbReference>
<dbReference type="EMBL" id="MTKT01003950">
    <property type="protein sequence ID" value="OWM73771.1"/>
    <property type="molecule type" value="Genomic_DNA"/>
</dbReference>
<accession>A0A218WNG1</accession>
<feature type="domain" description="HTH myb-type" evidence="9">
    <location>
        <begin position="12"/>
        <end position="64"/>
    </location>
</feature>
<dbReference type="InterPro" id="IPR009057">
    <property type="entry name" value="Homeodomain-like_sf"/>
</dbReference>
<feature type="domain" description="Myb-like" evidence="8">
    <location>
        <begin position="12"/>
        <end position="64"/>
    </location>
</feature>
<evidence type="ECO:0000256" key="4">
    <source>
        <dbReference type="ARBA" id="ARBA00023125"/>
    </source>
</evidence>
<feature type="compositionally biased region" description="Low complexity" evidence="7">
    <location>
        <begin position="138"/>
        <end position="161"/>
    </location>
</feature>